<dbReference type="EMBL" id="GEZM01002699">
    <property type="protein sequence ID" value="JAV97163.1"/>
    <property type="molecule type" value="Transcribed_RNA"/>
</dbReference>
<reference evidence="1" key="1">
    <citation type="journal article" date="2016" name="Sci. Rep.">
        <title>Molecular characterization of firefly nuptial gifts: a multi-omics approach sheds light on postcopulatory sexual selection.</title>
        <authorList>
            <person name="Al-Wathiqui N."/>
            <person name="Fallon T.R."/>
            <person name="South A."/>
            <person name="Weng J.K."/>
            <person name="Lewis S.M."/>
        </authorList>
    </citation>
    <scope>NUCLEOTIDE SEQUENCE</scope>
</reference>
<name>A0A1Y1NGT7_PHOPY</name>
<accession>A0A1Y1NGT7</accession>
<dbReference type="AlphaFoldDB" id="A0A1Y1NGT7"/>
<organism evidence="1">
    <name type="scientific">Photinus pyralis</name>
    <name type="common">Common eastern firefly</name>
    <name type="synonym">Lampyris pyralis</name>
    <dbReference type="NCBI Taxonomy" id="7054"/>
    <lineage>
        <taxon>Eukaryota</taxon>
        <taxon>Metazoa</taxon>
        <taxon>Ecdysozoa</taxon>
        <taxon>Arthropoda</taxon>
        <taxon>Hexapoda</taxon>
        <taxon>Insecta</taxon>
        <taxon>Pterygota</taxon>
        <taxon>Neoptera</taxon>
        <taxon>Endopterygota</taxon>
        <taxon>Coleoptera</taxon>
        <taxon>Polyphaga</taxon>
        <taxon>Elateriformia</taxon>
        <taxon>Elateroidea</taxon>
        <taxon>Lampyridae</taxon>
        <taxon>Lampyrinae</taxon>
        <taxon>Photinus</taxon>
    </lineage>
</organism>
<protein>
    <submittedName>
        <fullName evidence="1">Uncharacterized protein</fullName>
    </submittedName>
</protein>
<evidence type="ECO:0000313" key="1">
    <source>
        <dbReference type="EMBL" id="JAV97163.1"/>
    </source>
</evidence>
<proteinExistence type="predicted"/>
<sequence length="139" mass="15746">MSRAARRTASELANAIISHETMNVTEEISIAIFRPIRSKVIPAQMAPHRPPNRQMTTTHDDCSFVMGIGESSLRRSGRYGDDHPYWQPLEKVATEQAKTAVYWSALFSKGKFNSFIVTSDVENSQSQFPWNNREFGAPR</sequence>